<dbReference type="InterPro" id="IPR023395">
    <property type="entry name" value="MCP_dom_sf"/>
</dbReference>
<sequence>MGFLLLIAILSIVISVNGKKIDTIPASRQLYNPNLFNLLSGGLAGTISSTITSPLEVIKTQLQSSSTGIGGMSKVQGSPIGVAKEIYKADGITGFWRGLPPTLVGIIPARSVYFYSYDLTKNTLKPKIGLGSLNAAISGIMAGFTSNTVTNPIWMVKTRMQLLSDTTVGQKAYTSYSDAVKTIYKEEGLGGFYRGITASYWGCAEGCVQFVLYEKLKAKLVDRENNRRKAAGMKSVSKLPPLTLFCTAAVSKCVATVTTYPHEVARTRMREQARSGVFKYNGMWQTIGTVFKEEGRKGIYAGMGTHVARVVPNSALMFMSYEIVQNWIRTENKKTLAMREDLEEKQRGRRWGRTNSRTCFTK</sequence>
<evidence type="ECO:0000256" key="2">
    <source>
        <dbReference type="ARBA" id="ARBA00022448"/>
    </source>
</evidence>
<dbReference type="PANTHER" id="PTHR45829">
    <property type="entry name" value="MITOCHONDRIAL CARRIER PROTEIN RIM2"/>
    <property type="match status" value="1"/>
</dbReference>
<evidence type="ECO:0000313" key="13">
    <source>
        <dbReference type="EMBL" id="GMI41352.1"/>
    </source>
</evidence>
<evidence type="ECO:0000256" key="9">
    <source>
        <dbReference type="PROSITE-ProRule" id="PRU00282"/>
    </source>
</evidence>
<dbReference type="GO" id="GO:1990519">
    <property type="term" value="P:pyrimidine nucleotide import into mitochondrion"/>
    <property type="evidence" value="ECO:0007669"/>
    <property type="project" value="TreeGrafter"/>
</dbReference>
<feature type="chain" id="PRO_5040954632" description="Mitochondrial carrier protein" evidence="12">
    <location>
        <begin position="19"/>
        <end position="362"/>
    </location>
</feature>
<evidence type="ECO:0000256" key="3">
    <source>
        <dbReference type="ARBA" id="ARBA00022692"/>
    </source>
</evidence>
<evidence type="ECO:0000313" key="14">
    <source>
        <dbReference type="Proteomes" id="UP001165065"/>
    </source>
</evidence>
<accession>A0A9W7LA99</accession>
<evidence type="ECO:0000256" key="4">
    <source>
        <dbReference type="ARBA" id="ARBA00022737"/>
    </source>
</evidence>
<feature type="repeat" description="Solcar" evidence="9">
    <location>
        <begin position="239"/>
        <end position="327"/>
    </location>
</feature>
<evidence type="ECO:0000256" key="5">
    <source>
        <dbReference type="ARBA" id="ARBA00022792"/>
    </source>
</evidence>
<organism evidence="13 14">
    <name type="scientific">Triparma columacea</name>
    <dbReference type="NCBI Taxonomy" id="722753"/>
    <lineage>
        <taxon>Eukaryota</taxon>
        <taxon>Sar</taxon>
        <taxon>Stramenopiles</taxon>
        <taxon>Ochrophyta</taxon>
        <taxon>Bolidophyceae</taxon>
        <taxon>Parmales</taxon>
        <taxon>Triparmaceae</taxon>
        <taxon>Triparma</taxon>
    </lineage>
</organism>
<dbReference type="GO" id="GO:0005743">
    <property type="term" value="C:mitochondrial inner membrane"/>
    <property type="evidence" value="ECO:0007669"/>
    <property type="project" value="UniProtKB-SubCell"/>
</dbReference>
<dbReference type="InterPro" id="IPR018108">
    <property type="entry name" value="MCP_transmembrane"/>
</dbReference>
<evidence type="ECO:0000256" key="11">
    <source>
        <dbReference type="SAM" id="MobiDB-lite"/>
    </source>
</evidence>
<keyword evidence="7" id="KW-0496">Mitochondrion</keyword>
<dbReference type="PROSITE" id="PS50920">
    <property type="entry name" value="SOLCAR"/>
    <property type="match status" value="3"/>
</dbReference>
<evidence type="ECO:0000256" key="6">
    <source>
        <dbReference type="ARBA" id="ARBA00022989"/>
    </source>
</evidence>
<feature type="repeat" description="Solcar" evidence="9">
    <location>
        <begin position="32"/>
        <end position="123"/>
    </location>
</feature>
<comment type="caution">
    <text evidence="13">The sequence shown here is derived from an EMBL/GenBank/DDBJ whole genome shotgun (WGS) entry which is preliminary data.</text>
</comment>
<dbReference type="AlphaFoldDB" id="A0A9W7LA99"/>
<proteinExistence type="inferred from homology"/>
<feature type="repeat" description="Solcar" evidence="9">
    <location>
        <begin position="130"/>
        <end position="219"/>
    </location>
</feature>
<dbReference type="Proteomes" id="UP001165065">
    <property type="component" value="Unassembled WGS sequence"/>
</dbReference>
<dbReference type="Pfam" id="PF00153">
    <property type="entry name" value="Mito_carr"/>
    <property type="match status" value="3"/>
</dbReference>
<evidence type="ECO:0008006" key="15">
    <source>
        <dbReference type="Google" id="ProtNLM"/>
    </source>
</evidence>
<dbReference type="Gene3D" id="1.50.40.10">
    <property type="entry name" value="Mitochondrial carrier domain"/>
    <property type="match status" value="1"/>
</dbReference>
<evidence type="ECO:0000256" key="12">
    <source>
        <dbReference type="SAM" id="SignalP"/>
    </source>
</evidence>
<keyword evidence="8 9" id="KW-0472">Membrane</keyword>
<keyword evidence="12" id="KW-0732">Signal</keyword>
<evidence type="ECO:0000256" key="1">
    <source>
        <dbReference type="ARBA" id="ARBA00004448"/>
    </source>
</evidence>
<dbReference type="InterPro" id="IPR049562">
    <property type="entry name" value="SLC25A33/36-like"/>
</dbReference>
<keyword evidence="2 10" id="KW-0813">Transport</keyword>
<evidence type="ECO:0000256" key="10">
    <source>
        <dbReference type="RuleBase" id="RU000488"/>
    </source>
</evidence>
<reference evidence="14" key="1">
    <citation type="journal article" date="2023" name="Commun. Biol.">
        <title>Genome analysis of Parmales, the sister group of diatoms, reveals the evolutionary specialization of diatoms from phago-mixotrophs to photoautotrophs.</title>
        <authorList>
            <person name="Ban H."/>
            <person name="Sato S."/>
            <person name="Yoshikawa S."/>
            <person name="Yamada K."/>
            <person name="Nakamura Y."/>
            <person name="Ichinomiya M."/>
            <person name="Sato N."/>
            <person name="Blanc-Mathieu R."/>
            <person name="Endo H."/>
            <person name="Kuwata A."/>
            <person name="Ogata H."/>
        </authorList>
    </citation>
    <scope>NUCLEOTIDE SEQUENCE [LARGE SCALE GENOMIC DNA]</scope>
</reference>
<keyword evidence="6" id="KW-1133">Transmembrane helix</keyword>
<dbReference type="GO" id="GO:0015218">
    <property type="term" value="F:pyrimidine nucleotide transmembrane transporter activity"/>
    <property type="evidence" value="ECO:0007669"/>
    <property type="project" value="InterPro"/>
</dbReference>
<gene>
    <name evidence="13" type="ORF">TrCOL_g8191</name>
</gene>
<comment type="subcellular location">
    <subcellularLocation>
        <location evidence="1">Mitochondrion inner membrane</location>
        <topology evidence="1">Multi-pass membrane protein</topology>
    </subcellularLocation>
</comment>
<feature type="compositionally biased region" description="Polar residues" evidence="11">
    <location>
        <begin position="353"/>
        <end position="362"/>
    </location>
</feature>
<evidence type="ECO:0000256" key="8">
    <source>
        <dbReference type="ARBA" id="ARBA00023136"/>
    </source>
</evidence>
<dbReference type="SUPFAM" id="SSF103506">
    <property type="entry name" value="Mitochondrial carrier"/>
    <property type="match status" value="1"/>
</dbReference>
<evidence type="ECO:0000256" key="7">
    <source>
        <dbReference type="ARBA" id="ARBA00023128"/>
    </source>
</evidence>
<name>A0A9W7LA99_9STRA</name>
<protein>
    <recommendedName>
        <fullName evidence="15">Mitochondrial carrier protein</fullName>
    </recommendedName>
</protein>
<dbReference type="PRINTS" id="PR00926">
    <property type="entry name" value="MITOCARRIER"/>
</dbReference>
<dbReference type="PANTHER" id="PTHR45829:SF4">
    <property type="entry name" value="MITOCHONDRIAL CARRIER PROTEIN RIM2"/>
    <property type="match status" value="1"/>
</dbReference>
<dbReference type="OrthoDB" id="428293at2759"/>
<keyword evidence="14" id="KW-1185">Reference proteome</keyword>
<keyword evidence="5" id="KW-0999">Mitochondrion inner membrane</keyword>
<keyword evidence="4" id="KW-0677">Repeat</keyword>
<keyword evidence="3 9" id="KW-0812">Transmembrane</keyword>
<dbReference type="InterPro" id="IPR002067">
    <property type="entry name" value="MCP"/>
</dbReference>
<feature type="signal peptide" evidence="12">
    <location>
        <begin position="1"/>
        <end position="18"/>
    </location>
</feature>
<comment type="similarity">
    <text evidence="10">Belongs to the mitochondrial carrier (TC 2.A.29) family.</text>
</comment>
<feature type="region of interest" description="Disordered" evidence="11">
    <location>
        <begin position="342"/>
        <end position="362"/>
    </location>
</feature>
<dbReference type="EMBL" id="BRYA01000148">
    <property type="protein sequence ID" value="GMI41352.1"/>
    <property type="molecule type" value="Genomic_DNA"/>
</dbReference>